<dbReference type="Proteomes" id="UP000784294">
    <property type="component" value="Unassembled WGS sequence"/>
</dbReference>
<dbReference type="EMBL" id="CAAALY010009338">
    <property type="protein sequence ID" value="VEL10557.1"/>
    <property type="molecule type" value="Genomic_DNA"/>
</dbReference>
<evidence type="ECO:0000313" key="2">
    <source>
        <dbReference type="EMBL" id="VEL10557.1"/>
    </source>
</evidence>
<feature type="compositionally biased region" description="Polar residues" evidence="1">
    <location>
        <begin position="14"/>
        <end position="27"/>
    </location>
</feature>
<organism evidence="2 3">
    <name type="scientific">Protopolystoma xenopodis</name>
    <dbReference type="NCBI Taxonomy" id="117903"/>
    <lineage>
        <taxon>Eukaryota</taxon>
        <taxon>Metazoa</taxon>
        <taxon>Spiralia</taxon>
        <taxon>Lophotrochozoa</taxon>
        <taxon>Platyhelminthes</taxon>
        <taxon>Monogenea</taxon>
        <taxon>Polyopisthocotylea</taxon>
        <taxon>Polystomatidea</taxon>
        <taxon>Polystomatidae</taxon>
        <taxon>Protopolystoma</taxon>
    </lineage>
</organism>
<feature type="region of interest" description="Disordered" evidence="1">
    <location>
        <begin position="1"/>
        <end position="28"/>
    </location>
</feature>
<reference evidence="2" key="1">
    <citation type="submission" date="2018-11" db="EMBL/GenBank/DDBJ databases">
        <authorList>
            <consortium name="Pathogen Informatics"/>
        </authorList>
    </citation>
    <scope>NUCLEOTIDE SEQUENCE</scope>
</reference>
<evidence type="ECO:0000313" key="3">
    <source>
        <dbReference type="Proteomes" id="UP000784294"/>
    </source>
</evidence>
<gene>
    <name evidence="2" type="ORF">PXEA_LOCUS3997</name>
</gene>
<keyword evidence="3" id="KW-1185">Reference proteome</keyword>
<proteinExistence type="predicted"/>
<sequence length="414" mass="42182">MPCGAFDTDVPSHLPTSTDPKSASGSIQLHPALIPPACPPHSLEVATSSTSIFSSSSSPITSPSCNTSPGLSTSPMCPPGGIFSSRFSLASCFSPSTSITCAVNSPNVVSPLSPTPISMQGPNPSMSTTPPTTACMPAETVSSSAVVAAAAWISAAAAAAAAAVGGRPATMSSSFSSPSSSSCSPVPSLSFSRGLILLESNGRASSMVNRINNISGPLTTTAQLQDCRLFSTDHSPIPAAASISGLTMPSVTPTTSSSSPALESSIRTGSYIDTDTGVPADSNMTTATITAASLMAVQTFGSSGPISLSPSTVVSVSPTVSTEAQQVIPVSPSLSFIPATGTSSSSSHSVDSRQLTSTLVSTFPHFVKYSVRKALRTIIEGKCFCTDMGFYKKVDFEVSKVSRIYFLESAFLRN</sequence>
<evidence type="ECO:0000256" key="1">
    <source>
        <dbReference type="SAM" id="MobiDB-lite"/>
    </source>
</evidence>
<comment type="caution">
    <text evidence="2">The sequence shown here is derived from an EMBL/GenBank/DDBJ whole genome shotgun (WGS) entry which is preliminary data.</text>
</comment>
<dbReference type="AlphaFoldDB" id="A0A448WFK3"/>
<name>A0A448WFK3_9PLAT</name>
<protein>
    <submittedName>
        <fullName evidence="2">Uncharacterized protein</fullName>
    </submittedName>
</protein>
<accession>A0A448WFK3</accession>